<proteinExistence type="predicted"/>
<gene>
    <name evidence="1" type="ORF">SAMN04488109_0029</name>
</gene>
<accession>A0A1M5JFI1</accession>
<reference evidence="1 2" key="1">
    <citation type="submission" date="2016-11" db="EMBL/GenBank/DDBJ databases">
        <authorList>
            <person name="Jaros S."/>
            <person name="Januszkiewicz K."/>
            <person name="Wedrychowicz H."/>
        </authorList>
    </citation>
    <scope>NUCLEOTIDE SEQUENCE [LARGE SCALE GENOMIC DNA]</scope>
    <source>
        <strain evidence="1 2">DSM 24574</strain>
    </source>
</reference>
<dbReference type="AlphaFoldDB" id="A0A1M5JFI1"/>
<dbReference type="EMBL" id="FQWQ01000001">
    <property type="protein sequence ID" value="SHG39346.1"/>
    <property type="molecule type" value="Genomic_DNA"/>
</dbReference>
<organism evidence="1 2">
    <name type="scientific">Chryseolinea serpens</name>
    <dbReference type="NCBI Taxonomy" id="947013"/>
    <lineage>
        <taxon>Bacteria</taxon>
        <taxon>Pseudomonadati</taxon>
        <taxon>Bacteroidota</taxon>
        <taxon>Cytophagia</taxon>
        <taxon>Cytophagales</taxon>
        <taxon>Fulvivirgaceae</taxon>
        <taxon>Chryseolinea</taxon>
    </lineage>
</organism>
<dbReference type="Proteomes" id="UP000184212">
    <property type="component" value="Unassembled WGS sequence"/>
</dbReference>
<sequence length="107" mass="12655">MFDCYSILDSQGTPEYPNEDDYIDSFDFEEFKLLSELTAFYEGKSMEFMYFKDFRIMNFQVEEMTGNIKTILSSRGFSEYHKKAYQKMNNILQVCLNKGMGLVCFCD</sequence>
<evidence type="ECO:0000313" key="1">
    <source>
        <dbReference type="EMBL" id="SHG39346.1"/>
    </source>
</evidence>
<protein>
    <submittedName>
        <fullName evidence="1">Uncharacterized protein</fullName>
    </submittedName>
</protein>
<evidence type="ECO:0000313" key="2">
    <source>
        <dbReference type="Proteomes" id="UP000184212"/>
    </source>
</evidence>
<name>A0A1M5JFI1_9BACT</name>
<keyword evidence="2" id="KW-1185">Reference proteome</keyword>